<dbReference type="GO" id="GO:0004497">
    <property type="term" value="F:monooxygenase activity"/>
    <property type="evidence" value="ECO:0007669"/>
    <property type="project" value="UniProtKB-KW"/>
</dbReference>
<protein>
    <submittedName>
        <fullName evidence="8">Cytochrome P450</fullName>
    </submittedName>
</protein>
<evidence type="ECO:0000256" key="1">
    <source>
        <dbReference type="ARBA" id="ARBA00010617"/>
    </source>
</evidence>
<dbReference type="SUPFAM" id="SSF48264">
    <property type="entry name" value="Cytochrome P450"/>
    <property type="match status" value="1"/>
</dbReference>
<accession>A0A7C8M4N4</accession>
<keyword evidence="6 7" id="KW-0349">Heme</keyword>
<dbReference type="InterPro" id="IPR001128">
    <property type="entry name" value="Cyt_P450"/>
</dbReference>
<dbReference type="GO" id="GO:0016705">
    <property type="term" value="F:oxidoreductase activity, acting on paired donors, with incorporation or reduction of molecular oxygen"/>
    <property type="evidence" value="ECO:0007669"/>
    <property type="project" value="InterPro"/>
</dbReference>
<keyword evidence="4 6" id="KW-0408">Iron</keyword>
<dbReference type="PRINTS" id="PR00463">
    <property type="entry name" value="EP450I"/>
</dbReference>
<keyword evidence="5 7" id="KW-0503">Monooxygenase</keyword>
<dbReference type="InterPro" id="IPR017972">
    <property type="entry name" value="Cyt_P450_CS"/>
</dbReference>
<gene>
    <name evidence="8" type="ORF">BDV95DRAFT_630358</name>
</gene>
<comment type="caution">
    <text evidence="8">The sequence shown here is derived from an EMBL/GenBank/DDBJ whole genome shotgun (WGS) entry which is preliminary data.</text>
</comment>
<dbReference type="InterPro" id="IPR002401">
    <property type="entry name" value="Cyt_P450_E_grp-I"/>
</dbReference>
<reference evidence="8 9" key="1">
    <citation type="submission" date="2020-01" db="EMBL/GenBank/DDBJ databases">
        <authorList>
            <consortium name="DOE Joint Genome Institute"/>
            <person name="Haridas S."/>
            <person name="Albert R."/>
            <person name="Binder M."/>
            <person name="Bloem J."/>
            <person name="Labutti K."/>
            <person name="Salamov A."/>
            <person name="Andreopoulos B."/>
            <person name="Baker S.E."/>
            <person name="Barry K."/>
            <person name="Bills G."/>
            <person name="Bluhm B.H."/>
            <person name="Cannon C."/>
            <person name="Castanera R."/>
            <person name="Culley D.E."/>
            <person name="Daum C."/>
            <person name="Ezra D."/>
            <person name="Gonzalez J.B."/>
            <person name="Henrissat B."/>
            <person name="Kuo A."/>
            <person name="Liang C."/>
            <person name="Lipzen A."/>
            <person name="Lutzoni F."/>
            <person name="Magnuson J."/>
            <person name="Mondo S."/>
            <person name="Nolan M."/>
            <person name="Ohm R."/>
            <person name="Pangilinan J."/>
            <person name="Park H.-J.H."/>
            <person name="Ramirez L."/>
            <person name="Alfaro M."/>
            <person name="Sun H."/>
            <person name="Tritt A."/>
            <person name="Yoshinaga Y."/>
            <person name="Zwiers L.-H.L."/>
            <person name="Turgeon B.G."/>
            <person name="Goodwin S.B."/>
            <person name="Spatafora J.W."/>
            <person name="Crous P.W."/>
            <person name="Grigoriev I.V."/>
        </authorList>
    </citation>
    <scope>NUCLEOTIDE SEQUENCE [LARGE SCALE GENOMIC DNA]</scope>
    <source>
        <strain evidence="8 9">CBS 611.86</strain>
    </source>
</reference>
<evidence type="ECO:0000256" key="5">
    <source>
        <dbReference type="ARBA" id="ARBA00023033"/>
    </source>
</evidence>
<proteinExistence type="inferred from homology"/>
<keyword evidence="3 7" id="KW-0560">Oxidoreductase</keyword>
<dbReference type="InterPro" id="IPR050364">
    <property type="entry name" value="Cytochrome_P450_fung"/>
</dbReference>
<dbReference type="EMBL" id="JAADJZ010000018">
    <property type="protein sequence ID" value="KAF2868596.1"/>
    <property type="molecule type" value="Genomic_DNA"/>
</dbReference>
<dbReference type="InterPro" id="IPR036396">
    <property type="entry name" value="Cyt_P450_sf"/>
</dbReference>
<dbReference type="AlphaFoldDB" id="A0A7C8M4N4"/>
<evidence type="ECO:0000313" key="9">
    <source>
        <dbReference type="Proteomes" id="UP000481861"/>
    </source>
</evidence>
<comment type="similarity">
    <text evidence="1 7">Belongs to the cytochrome P450 family.</text>
</comment>
<organism evidence="8 9">
    <name type="scientific">Massariosphaeria phaeospora</name>
    <dbReference type="NCBI Taxonomy" id="100035"/>
    <lineage>
        <taxon>Eukaryota</taxon>
        <taxon>Fungi</taxon>
        <taxon>Dikarya</taxon>
        <taxon>Ascomycota</taxon>
        <taxon>Pezizomycotina</taxon>
        <taxon>Dothideomycetes</taxon>
        <taxon>Pleosporomycetidae</taxon>
        <taxon>Pleosporales</taxon>
        <taxon>Pleosporales incertae sedis</taxon>
        <taxon>Massariosphaeria</taxon>
    </lineage>
</organism>
<dbReference type="GO" id="GO:0020037">
    <property type="term" value="F:heme binding"/>
    <property type="evidence" value="ECO:0007669"/>
    <property type="project" value="InterPro"/>
</dbReference>
<comment type="cofactor">
    <cofactor evidence="6">
        <name>heme</name>
        <dbReference type="ChEBI" id="CHEBI:30413"/>
    </cofactor>
</comment>
<evidence type="ECO:0000256" key="2">
    <source>
        <dbReference type="ARBA" id="ARBA00022723"/>
    </source>
</evidence>
<feature type="binding site" description="axial binding residue" evidence="6">
    <location>
        <position position="410"/>
    </location>
    <ligand>
        <name>heme</name>
        <dbReference type="ChEBI" id="CHEBI:30413"/>
    </ligand>
    <ligandPart>
        <name>Fe</name>
        <dbReference type="ChEBI" id="CHEBI:18248"/>
    </ligandPart>
</feature>
<evidence type="ECO:0000256" key="7">
    <source>
        <dbReference type="RuleBase" id="RU000461"/>
    </source>
</evidence>
<dbReference type="CDD" id="cd11065">
    <property type="entry name" value="CYP64-like"/>
    <property type="match status" value="1"/>
</dbReference>
<keyword evidence="2 6" id="KW-0479">Metal-binding</keyword>
<dbReference type="OrthoDB" id="1470350at2759"/>
<dbReference type="GO" id="GO:0005506">
    <property type="term" value="F:iron ion binding"/>
    <property type="evidence" value="ECO:0007669"/>
    <property type="project" value="InterPro"/>
</dbReference>
<dbReference type="PANTHER" id="PTHR46300:SF2">
    <property type="entry name" value="CYTOCHROME P450 MONOOXYGENASE ALNH-RELATED"/>
    <property type="match status" value="1"/>
</dbReference>
<dbReference type="Pfam" id="PF00067">
    <property type="entry name" value="p450"/>
    <property type="match status" value="1"/>
</dbReference>
<keyword evidence="9" id="KW-1185">Reference proteome</keyword>
<dbReference type="Gene3D" id="1.10.630.10">
    <property type="entry name" value="Cytochrome P450"/>
    <property type="match status" value="1"/>
</dbReference>
<dbReference type="PANTHER" id="PTHR46300">
    <property type="entry name" value="P450, PUTATIVE (EUROFUNG)-RELATED-RELATED"/>
    <property type="match status" value="1"/>
</dbReference>
<dbReference type="PROSITE" id="PS00086">
    <property type="entry name" value="CYTOCHROME_P450"/>
    <property type="match status" value="1"/>
</dbReference>
<evidence type="ECO:0000256" key="3">
    <source>
        <dbReference type="ARBA" id="ARBA00023002"/>
    </source>
</evidence>
<dbReference type="PRINTS" id="PR00385">
    <property type="entry name" value="P450"/>
</dbReference>
<dbReference type="Proteomes" id="UP000481861">
    <property type="component" value="Unassembled WGS sequence"/>
</dbReference>
<name>A0A7C8M4N4_9PLEO</name>
<evidence type="ECO:0000313" key="8">
    <source>
        <dbReference type="EMBL" id="KAF2868596.1"/>
    </source>
</evidence>
<evidence type="ECO:0000256" key="4">
    <source>
        <dbReference type="ARBA" id="ARBA00023004"/>
    </source>
</evidence>
<sequence>MLTHYPELTLDRWARKYGPLYSVRLGNQPFVIVSDPVIAKDLLVNNGAVFSDRKEMFIKSQTIFLGRGITATRYNDRWRKHRRIATLWLNPKAVDRYAHVLDFEATDMLKALYDNSKKGAHINPQTYAGRCSLNNMLTIAFGFRTASIHEPIVAEALRLSREFMNTTGPMANLVDFIPVLQKLPSPIKTRGQALSRDLVATYGGLIKDIDTKMKQGVPVADCLAKTMLEMQEEESLDDLDMAILVSAFLIGGVETTASVMQWFTALIPAYPHMQARAQAELDRVVGRTRLPTPADEPHLPYCHALIKEIERRHNPFWLGTPHMASEDFVYTNTNTAADHPHTPTPARIRKGSVVVLNTYSMHHDASRWADPLAFNPDRYLGDATLSSASANLGDARARDHWMFGAGRRVCPGMWVAEREIWLAVSRLLWAFDMVQIEDKPIDLNEYDGLSGRSPVPFEIVLRERFGGVGEVIERELGGFAEMGMGVKAE</sequence>
<evidence type="ECO:0000256" key="6">
    <source>
        <dbReference type="PIRSR" id="PIRSR602401-1"/>
    </source>
</evidence>